<keyword evidence="2" id="KW-1185">Reference proteome</keyword>
<proteinExistence type="predicted"/>
<dbReference type="RefSeq" id="WP_146563530.1">
    <property type="nucleotide sequence ID" value="NZ_VIGW01000013.1"/>
</dbReference>
<protein>
    <submittedName>
        <fullName evidence="1">Uncharacterized protein</fullName>
    </submittedName>
</protein>
<reference evidence="1 2" key="1">
    <citation type="submission" date="2019-06" db="EMBL/GenBank/DDBJ databases">
        <title>Tsukamurella conjunctivitidis sp. nov., Tsukamurella assacharolytica sp. nov. and Tsukamurella sputae sp. nov. isolated from patients with conjunctivitis, bacteraemia (lymphoma) and respiratory infection (sputum) in Hong Kong.</title>
        <authorList>
            <person name="Teng J.L.L."/>
            <person name="Lee H.H."/>
            <person name="Fong J.Y.H."/>
            <person name="Fok K.M.N."/>
            <person name="Lau S.K.P."/>
            <person name="Woo P.C.Y."/>
        </authorList>
    </citation>
    <scope>NUCLEOTIDE SEQUENCE [LARGE SCALE GENOMIC DNA]</scope>
    <source>
        <strain evidence="1 2">HKU71</strain>
    </source>
</reference>
<comment type="caution">
    <text evidence="1">The sequence shown here is derived from an EMBL/GenBank/DDBJ whole genome shotgun (WGS) entry which is preliminary data.</text>
</comment>
<accession>A0A5C5R6U4</accession>
<dbReference type="Proteomes" id="UP000317291">
    <property type="component" value="Unassembled WGS sequence"/>
</dbReference>
<dbReference type="OrthoDB" id="4773335at2"/>
<evidence type="ECO:0000313" key="2">
    <source>
        <dbReference type="Proteomes" id="UP000317291"/>
    </source>
</evidence>
<dbReference type="EMBL" id="VIGW01000013">
    <property type="protein sequence ID" value="TWS18094.1"/>
    <property type="molecule type" value="Genomic_DNA"/>
</dbReference>
<dbReference type="AlphaFoldDB" id="A0A5C5R6U4"/>
<gene>
    <name evidence="1" type="ORF">FK529_17305</name>
</gene>
<evidence type="ECO:0000313" key="1">
    <source>
        <dbReference type="EMBL" id="TWS18094.1"/>
    </source>
</evidence>
<sequence length="195" mass="21469">MPDSRPVVTVSVQFPDLSVAEFDGVRSRLVAARPGRIVVPHEAHRWYAAASDPETVRALVSALRAVVEGRKLSFDDEEALDDLSQEYADWLEESEDIDDAEPGPIMSFSAHLPALDRDEFAALAESLRVAHSRRIVLGEQEGLSHHELSERSRIAARMPGIRAALRGEPVSTVDALPLLALLHDYAGWLTAHPPR</sequence>
<organism evidence="1 2">
    <name type="scientific">Tsukamurella asaccharolytica</name>
    <dbReference type="NCBI Taxonomy" id="2592067"/>
    <lineage>
        <taxon>Bacteria</taxon>
        <taxon>Bacillati</taxon>
        <taxon>Actinomycetota</taxon>
        <taxon>Actinomycetes</taxon>
        <taxon>Mycobacteriales</taxon>
        <taxon>Tsukamurellaceae</taxon>
        <taxon>Tsukamurella</taxon>
    </lineage>
</organism>
<name>A0A5C5R6U4_9ACTN</name>